<dbReference type="Proteomes" id="UP001327560">
    <property type="component" value="Chromosome 7"/>
</dbReference>
<reference evidence="2 3" key="1">
    <citation type="submission" date="2023-10" db="EMBL/GenBank/DDBJ databases">
        <title>Chromosome-scale genome assembly provides insights into flower coloration mechanisms of Canna indica.</title>
        <authorList>
            <person name="Li C."/>
        </authorList>
    </citation>
    <scope>NUCLEOTIDE SEQUENCE [LARGE SCALE GENOMIC DNA]</scope>
    <source>
        <tissue evidence="2">Flower</tissue>
    </source>
</reference>
<organism evidence="2 3">
    <name type="scientific">Canna indica</name>
    <name type="common">Indian-shot</name>
    <dbReference type="NCBI Taxonomy" id="4628"/>
    <lineage>
        <taxon>Eukaryota</taxon>
        <taxon>Viridiplantae</taxon>
        <taxon>Streptophyta</taxon>
        <taxon>Embryophyta</taxon>
        <taxon>Tracheophyta</taxon>
        <taxon>Spermatophyta</taxon>
        <taxon>Magnoliopsida</taxon>
        <taxon>Liliopsida</taxon>
        <taxon>Zingiberales</taxon>
        <taxon>Cannaceae</taxon>
        <taxon>Canna</taxon>
    </lineage>
</organism>
<evidence type="ECO:0000256" key="1">
    <source>
        <dbReference type="SAM" id="Phobius"/>
    </source>
</evidence>
<accession>A0AAQ3KWI9</accession>
<proteinExistence type="predicted"/>
<protein>
    <submittedName>
        <fullName evidence="2">Uncharacterized protein</fullName>
    </submittedName>
</protein>
<dbReference type="EMBL" id="CP136896">
    <property type="protein sequence ID" value="WOL14827.1"/>
    <property type="molecule type" value="Genomic_DNA"/>
</dbReference>
<feature type="transmembrane region" description="Helical" evidence="1">
    <location>
        <begin position="78"/>
        <end position="100"/>
    </location>
</feature>
<sequence length="138" mass="15668">MAVLKSRHHFHLFQDQKEKARLILHLKNQKCFGKKKDETAGVTLSVEKQVPNPGLRHGLLRWTTSHALGKIKSDSIRFVRPFPTVQGLLTLFSALLLFWLRQSHPSSASRRRKPLASVHLTSGVSPSNFDLYKGIHVL</sequence>
<keyword evidence="1" id="KW-0812">Transmembrane</keyword>
<evidence type="ECO:0000313" key="3">
    <source>
        <dbReference type="Proteomes" id="UP001327560"/>
    </source>
</evidence>
<dbReference type="AlphaFoldDB" id="A0AAQ3KWI9"/>
<keyword evidence="1" id="KW-0472">Membrane</keyword>
<keyword evidence="1" id="KW-1133">Transmembrane helix</keyword>
<evidence type="ECO:0000313" key="2">
    <source>
        <dbReference type="EMBL" id="WOL14827.1"/>
    </source>
</evidence>
<keyword evidence="3" id="KW-1185">Reference proteome</keyword>
<gene>
    <name evidence="2" type="ORF">Cni_G23608</name>
</gene>
<name>A0AAQ3KWI9_9LILI</name>